<sequence>MHQATSDPGRVGEALRTLGYQLDMRVPAIGDPLPSDPHEHAATVIFGGPMSANDDHEDFIREETAFVDKLLAAERPYFGICLGAQIMARCLGADVTRHPAGCMEIGYYRVEPTEAGTHYFTEHLNAFQWHKEGFDLPRDCTLLATGDLFPNQAFRFGKKAYGIQFHPEVTEAMNRRWLKKASHMLVEPGAKPADQHLADRQAYDNDMRLWLDNFLQGWIGPTE</sequence>
<evidence type="ECO:0000259" key="1">
    <source>
        <dbReference type="Pfam" id="PF00117"/>
    </source>
</evidence>
<dbReference type="SUPFAM" id="SSF52317">
    <property type="entry name" value="Class I glutamine amidotransferase-like"/>
    <property type="match status" value="1"/>
</dbReference>
<dbReference type="Proteomes" id="UP001161409">
    <property type="component" value="Unassembled WGS sequence"/>
</dbReference>
<reference evidence="2" key="2">
    <citation type="submission" date="2023-01" db="EMBL/GenBank/DDBJ databases">
        <title>Draft genome sequence of Sneathiella chinensis strain NBRC 103408.</title>
        <authorList>
            <person name="Sun Q."/>
            <person name="Mori K."/>
        </authorList>
    </citation>
    <scope>NUCLEOTIDE SEQUENCE</scope>
    <source>
        <strain evidence="2">NBRC 103408</strain>
    </source>
</reference>
<dbReference type="PROSITE" id="PS51273">
    <property type="entry name" value="GATASE_TYPE_1"/>
    <property type="match status" value="1"/>
</dbReference>
<keyword evidence="3" id="KW-1185">Reference proteome</keyword>
<accession>A0ABQ5U918</accession>
<protein>
    <submittedName>
        <fullName evidence="2">GMP synthase</fullName>
    </submittedName>
</protein>
<evidence type="ECO:0000313" key="2">
    <source>
        <dbReference type="EMBL" id="GLQ07911.1"/>
    </source>
</evidence>
<gene>
    <name evidence="2" type="ORF">GCM10007924_31330</name>
</gene>
<dbReference type="PANTHER" id="PTHR42695:SF5">
    <property type="entry name" value="GLUTAMINE AMIDOTRANSFERASE YLR126C-RELATED"/>
    <property type="match status" value="1"/>
</dbReference>
<proteinExistence type="predicted"/>
<feature type="domain" description="Glutamine amidotransferase" evidence="1">
    <location>
        <begin position="39"/>
        <end position="172"/>
    </location>
</feature>
<dbReference type="InterPro" id="IPR044992">
    <property type="entry name" value="ChyE-like"/>
</dbReference>
<dbReference type="EMBL" id="BSNF01000010">
    <property type="protein sequence ID" value="GLQ07911.1"/>
    <property type="molecule type" value="Genomic_DNA"/>
</dbReference>
<dbReference type="InterPro" id="IPR029062">
    <property type="entry name" value="Class_I_gatase-like"/>
</dbReference>
<evidence type="ECO:0000313" key="3">
    <source>
        <dbReference type="Proteomes" id="UP001161409"/>
    </source>
</evidence>
<dbReference type="Gene3D" id="3.40.50.880">
    <property type="match status" value="1"/>
</dbReference>
<comment type="caution">
    <text evidence="2">The sequence shown here is derived from an EMBL/GenBank/DDBJ whole genome shotgun (WGS) entry which is preliminary data.</text>
</comment>
<reference evidence="2" key="1">
    <citation type="journal article" date="2014" name="Int. J. Syst. Evol. Microbiol.">
        <title>Complete genome of a new Firmicutes species belonging to the dominant human colonic microbiota ('Ruminococcus bicirculans') reveals two chromosomes and a selective capacity to utilize plant glucans.</title>
        <authorList>
            <consortium name="NISC Comparative Sequencing Program"/>
            <person name="Wegmann U."/>
            <person name="Louis P."/>
            <person name="Goesmann A."/>
            <person name="Henrissat B."/>
            <person name="Duncan S.H."/>
            <person name="Flint H.J."/>
        </authorList>
    </citation>
    <scope>NUCLEOTIDE SEQUENCE</scope>
    <source>
        <strain evidence="2">NBRC 103408</strain>
    </source>
</reference>
<dbReference type="InterPro" id="IPR017926">
    <property type="entry name" value="GATASE"/>
</dbReference>
<name>A0ABQ5U918_9PROT</name>
<dbReference type="CDD" id="cd01741">
    <property type="entry name" value="GATase1_1"/>
    <property type="match status" value="1"/>
</dbReference>
<dbReference type="PANTHER" id="PTHR42695">
    <property type="entry name" value="GLUTAMINE AMIDOTRANSFERASE YLR126C-RELATED"/>
    <property type="match status" value="1"/>
</dbReference>
<organism evidence="2 3">
    <name type="scientific">Sneathiella chinensis</name>
    <dbReference type="NCBI Taxonomy" id="349750"/>
    <lineage>
        <taxon>Bacteria</taxon>
        <taxon>Pseudomonadati</taxon>
        <taxon>Pseudomonadota</taxon>
        <taxon>Alphaproteobacteria</taxon>
        <taxon>Sneathiellales</taxon>
        <taxon>Sneathiellaceae</taxon>
        <taxon>Sneathiella</taxon>
    </lineage>
</organism>
<dbReference type="Pfam" id="PF00117">
    <property type="entry name" value="GATase"/>
    <property type="match status" value="1"/>
</dbReference>